<evidence type="ECO:0000313" key="3">
    <source>
        <dbReference type="Proteomes" id="UP000002630"/>
    </source>
</evidence>
<reference evidence="2 3" key="1">
    <citation type="journal article" date="2010" name="Nature">
        <title>The Ectocarpus genome and the independent evolution of multicellularity in brown algae.</title>
        <authorList>
            <person name="Cock J.M."/>
            <person name="Sterck L."/>
            <person name="Rouze P."/>
            <person name="Scornet D."/>
            <person name="Allen A.E."/>
            <person name="Amoutzias G."/>
            <person name="Anthouard V."/>
            <person name="Artiguenave F."/>
            <person name="Aury J.M."/>
            <person name="Badger J.H."/>
            <person name="Beszteri B."/>
            <person name="Billiau K."/>
            <person name="Bonnet E."/>
            <person name="Bothwell J.H."/>
            <person name="Bowler C."/>
            <person name="Boyen C."/>
            <person name="Brownlee C."/>
            <person name="Carrano C.J."/>
            <person name="Charrier B."/>
            <person name="Cho G.Y."/>
            <person name="Coelho S.M."/>
            <person name="Collen J."/>
            <person name="Corre E."/>
            <person name="Da Silva C."/>
            <person name="Delage L."/>
            <person name="Delaroque N."/>
            <person name="Dittami S.M."/>
            <person name="Doulbeau S."/>
            <person name="Elias M."/>
            <person name="Farnham G."/>
            <person name="Gachon C.M."/>
            <person name="Gschloessl B."/>
            <person name="Heesch S."/>
            <person name="Jabbari K."/>
            <person name="Jubin C."/>
            <person name="Kawai H."/>
            <person name="Kimura K."/>
            <person name="Kloareg B."/>
            <person name="Kupper F.C."/>
            <person name="Lang D."/>
            <person name="Le Bail A."/>
            <person name="Leblanc C."/>
            <person name="Lerouge P."/>
            <person name="Lohr M."/>
            <person name="Lopez P.J."/>
            <person name="Martens C."/>
            <person name="Maumus F."/>
            <person name="Michel G."/>
            <person name="Miranda-Saavedra D."/>
            <person name="Morales J."/>
            <person name="Moreau H."/>
            <person name="Motomura T."/>
            <person name="Nagasato C."/>
            <person name="Napoli C.A."/>
            <person name="Nelson D.R."/>
            <person name="Nyvall-Collen P."/>
            <person name="Peters A.F."/>
            <person name="Pommier C."/>
            <person name="Potin P."/>
            <person name="Poulain J."/>
            <person name="Quesneville H."/>
            <person name="Read B."/>
            <person name="Rensing S.A."/>
            <person name="Ritter A."/>
            <person name="Rousvoal S."/>
            <person name="Samanta M."/>
            <person name="Samson G."/>
            <person name="Schroeder D.C."/>
            <person name="Segurens B."/>
            <person name="Strittmatter M."/>
            <person name="Tonon T."/>
            <person name="Tregear J.W."/>
            <person name="Valentin K."/>
            <person name="von Dassow P."/>
            <person name="Yamagishi T."/>
            <person name="Van de Peer Y."/>
            <person name="Wincker P."/>
        </authorList>
    </citation>
    <scope>NUCLEOTIDE SEQUENCE [LARGE SCALE GENOMIC DNA]</scope>
    <source>
        <strain evidence="3">Ec32 / CCAP1310/4</strain>
    </source>
</reference>
<feature type="compositionally biased region" description="Basic and acidic residues" evidence="1">
    <location>
        <begin position="30"/>
        <end position="47"/>
    </location>
</feature>
<keyword evidence="3" id="KW-1185">Reference proteome</keyword>
<protein>
    <submittedName>
        <fullName evidence="2">Uncharacterized protein</fullName>
    </submittedName>
</protein>
<organism evidence="2 3">
    <name type="scientific">Ectocarpus siliculosus</name>
    <name type="common">Brown alga</name>
    <name type="synonym">Conferva siliculosa</name>
    <dbReference type="NCBI Taxonomy" id="2880"/>
    <lineage>
        <taxon>Eukaryota</taxon>
        <taxon>Sar</taxon>
        <taxon>Stramenopiles</taxon>
        <taxon>Ochrophyta</taxon>
        <taxon>PX clade</taxon>
        <taxon>Phaeophyceae</taxon>
        <taxon>Ectocarpales</taxon>
        <taxon>Ectocarpaceae</taxon>
        <taxon>Ectocarpus</taxon>
    </lineage>
</organism>
<proteinExistence type="predicted"/>
<gene>
    <name evidence="2" type="ORF">Esi_0398_0019</name>
</gene>
<sequence>MSSSTIQGSAMFPNRKRRQQTGDVVVDGLKQQETKRPFANGDKKRDGGSGSVSAAALPSLGVVAGATAPKSSSNSHVQEAIHKEVQYSREGKSKGNVPANTLAVFRFVKEAFVIPNNFEKDHKMEWKGDGREKAGSVL</sequence>
<evidence type="ECO:0000256" key="1">
    <source>
        <dbReference type="SAM" id="MobiDB-lite"/>
    </source>
</evidence>
<evidence type="ECO:0000313" key="2">
    <source>
        <dbReference type="EMBL" id="CBJ32969.1"/>
    </source>
</evidence>
<dbReference type="InParanoid" id="D7G087"/>
<feature type="region of interest" description="Disordered" evidence="1">
    <location>
        <begin position="1"/>
        <end position="93"/>
    </location>
</feature>
<dbReference type="AlphaFoldDB" id="D7G087"/>
<name>D7G087_ECTSI</name>
<feature type="compositionally biased region" description="Basic and acidic residues" evidence="1">
    <location>
        <begin position="79"/>
        <end position="93"/>
    </location>
</feature>
<accession>D7G087</accession>
<dbReference type="Proteomes" id="UP000002630">
    <property type="component" value="Unassembled WGS sequence"/>
</dbReference>
<dbReference type="EMBL" id="FN649760">
    <property type="protein sequence ID" value="CBJ32969.1"/>
    <property type="molecule type" value="Genomic_DNA"/>
</dbReference>